<keyword evidence="2" id="KW-1185">Reference proteome</keyword>
<dbReference type="HOGENOM" id="CLU_1924698_0_0_9"/>
<evidence type="ECO:0000313" key="2">
    <source>
        <dbReference type="Proteomes" id="UP000002411"/>
    </source>
</evidence>
<name>A5N5F1_CLOK5</name>
<dbReference type="InterPro" id="IPR011067">
    <property type="entry name" value="Plasmid_toxin/cell-grow_inhib"/>
</dbReference>
<dbReference type="EMBL" id="CP000673">
    <property type="protein sequence ID" value="EDK32532.1"/>
    <property type="molecule type" value="Genomic_DNA"/>
</dbReference>
<dbReference type="RefSeq" id="WP_011989047.1">
    <property type="nucleotide sequence ID" value="NC_009706.1"/>
</dbReference>
<dbReference type="KEGG" id="ckl:CKL_0478"/>
<sequence>MCKVGDIILIKNYKRHGKNLRQHSFIVLSNESGKIEGLSYDIICNVMSSFKDEKQKNKKLSFPGNFPIAHDDSIVKNNNGMDGFIKTEQLYYFKKEKLDYLVIGELKEDIFNLILEFIENELDIPLEDITDNL</sequence>
<organism evidence="1 2">
    <name type="scientific">Clostridium kluyveri (strain ATCC 8527 / DSM 555 / NBRC 12016 / NCIMB 10680 / K1)</name>
    <dbReference type="NCBI Taxonomy" id="431943"/>
    <lineage>
        <taxon>Bacteria</taxon>
        <taxon>Bacillati</taxon>
        <taxon>Bacillota</taxon>
        <taxon>Clostridia</taxon>
        <taxon>Eubacteriales</taxon>
        <taxon>Clostridiaceae</taxon>
        <taxon>Clostridium</taxon>
    </lineage>
</organism>
<dbReference type="Gene3D" id="2.30.30.110">
    <property type="match status" value="1"/>
</dbReference>
<dbReference type="STRING" id="431943.CKL_0478"/>
<accession>A5N5F1</accession>
<dbReference type="eggNOG" id="ENOG50327IT">
    <property type="taxonomic scope" value="Bacteria"/>
</dbReference>
<protein>
    <submittedName>
        <fullName evidence="1">Phage-related protein</fullName>
    </submittedName>
</protein>
<evidence type="ECO:0000313" key="1">
    <source>
        <dbReference type="EMBL" id="EDK32532.1"/>
    </source>
</evidence>
<reference evidence="1 2" key="1">
    <citation type="journal article" date="2008" name="Proc. Natl. Acad. Sci. U.S.A.">
        <title>The genome of Clostridium kluyveri, a strict anaerobe with unique metabolic features.</title>
        <authorList>
            <person name="Seedorf H."/>
            <person name="Fricke W.F."/>
            <person name="Veith B."/>
            <person name="Brueggemann H."/>
            <person name="Liesegang H."/>
            <person name="Strittmatter A."/>
            <person name="Miethke M."/>
            <person name="Buckel W."/>
            <person name="Hinderberger J."/>
            <person name="Li F."/>
            <person name="Hagemeier C."/>
            <person name="Thauer R.K."/>
            <person name="Gottschalk G."/>
        </authorList>
    </citation>
    <scope>NUCLEOTIDE SEQUENCE [LARGE SCALE GENOMIC DNA]</scope>
    <source>
        <strain evidence="2">ATCC 8527 / DSM 555 / NCIMB 10680</strain>
    </source>
</reference>
<proteinExistence type="predicted"/>
<gene>
    <name evidence="1" type="ordered locus">CKL_0478</name>
</gene>
<dbReference type="AlphaFoldDB" id="A5N5F1"/>
<dbReference type="Proteomes" id="UP000002411">
    <property type="component" value="Chromosome"/>
</dbReference>